<protein>
    <submittedName>
        <fullName evidence="3">Gfo/Idh/MocA family oxidoreductase</fullName>
    </submittedName>
</protein>
<dbReference type="SUPFAM" id="SSF55347">
    <property type="entry name" value="Glyceraldehyde-3-phosphate dehydrogenase-like, C-terminal domain"/>
    <property type="match status" value="1"/>
</dbReference>
<dbReference type="InterPro" id="IPR000683">
    <property type="entry name" value="Gfo/Idh/MocA-like_OxRdtase_N"/>
</dbReference>
<dbReference type="InterPro" id="IPR036291">
    <property type="entry name" value="NAD(P)-bd_dom_sf"/>
</dbReference>
<evidence type="ECO:0000313" key="3">
    <source>
        <dbReference type="EMBL" id="MBD3846904.1"/>
    </source>
</evidence>
<name>A0A927EDW1_9HYPH</name>
<reference evidence="3" key="1">
    <citation type="submission" date="2020-09" db="EMBL/GenBank/DDBJ databases">
        <title>Bosea spartocytisi sp. nov. a root nodule endophyte of Spartocytisus supranubius in the high mountain ecosystem fo the Teide National Park (Canary Islands, Spain).</title>
        <authorList>
            <person name="Pulido-Suarez L."/>
            <person name="Peix A."/>
            <person name="Igual J.M."/>
            <person name="Socas-Perez N."/>
            <person name="Velazquez E."/>
            <person name="Flores-Felix J.D."/>
            <person name="Leon-Barrios M."/>
        </authorList>
    </citation>
    <scope>NUCLEOTIDE SEQUENCE</scope>
    <source>
        <strain evidence="3">SSUT16</strain>
    </source>
</reference>
<accession>A0A927EDW1</accession>
<dbReference type="Pfam" id="PF22725">
    <property type="entry name" value="GFO_IDH_MocA_C3"/>
    <property type="match status" value="1"/>
</dbReference>
<evidence type="ECO:0000313" key="4">
    <source>
        <dbReference type="Proteomes" id="UP000619295"/>
    </source>
</evidence>
<organism evidence="3 4">
    <name type="scientific">Bosea spartocytisi</name>
    <dbReference type="NCBI Taxonomy" id="2773451"/>
    <lineage>
        <taxon>Bacteria</taxon>
        <taxon>Pseudomonadati</taxon>
        <taxon>Pseudomonadota</taxon>
        <taxon>Alphaproteobacteria</taxon>
        <taxon>Hyphomicrobiales</taxon>
        <taxon>Boseaceae</taxon>
        <taxon>Bosea</taxon>
    </lineage>
</organism>
<feature type="domain" description="Gfo/Idh/MocA-like oxidoreductase N-terminal" evidence="1">
    <location>
        <begin position="7"/>
        <end position="123"/>
    </location>
</feature>
<dbReference type="Gene3D" id="3.40.50.720">
    <property type="entry name" value="NAD(P)-binding Rossmann-like Domain"/>
    <property type="match status" value="1"/>
</dbReference>
<gene>
    <name evidence="3" type="ORF">IED13_14435</name>
</gene>
<evidence type="ECO:0000259" key="1">
    <source>
        <dbReference type="Pfam" id="PF01408"/>
    </source>
</evidence>
<sequence>MERPPVQIAVIGAGAIGQRHARLCASHPESTLRAIVDPAPAAIALADELDVPVFADIESMIAAIRPEAVIVATPTPLHESICVAAAEAGLHLLVEKPISADIPSARRIIDVAEANGVSLLVGHHRRHNPIVAAAREIIGGGELGRLLAVNMLWAVRKPDAYFTVPWRTQPGAGPVLTNLIHDIDLLRHLCGEISAVTAHVGNMGRGLAIEDTTAVLIRFETGALATVTASDAAPSPWSWDANSGENPAIRMSRANSTRFLGTQAALEFPDLRIWRHATGEEPSWNATSISEERLVTPADAYHSQLTHFCAVVRDGAAPVCSGEDGLRTLAATSAILLSASENRTIVPEQG</sequence>
<dbReference type="InterPro" id="IPR051450">
    <property type="entry name" value="Gfo/Idh/MocA_Oxidoreductases"/>
</dbReference>
<dbReference type="RefSeq" id="WP_191124579.1">
    <property type="nucleotide sequence ID" value="NZ_JACXWY010000008.1"/>
</dbReference>
<feature type="domain" description="GFO/IDH/MocA-like oxidoreductase" evidence="2">
    <location>
        <begin position="132"/>
        <end position="254"/>
    </location>
</feature>
<dbReference type="Gene3D" id="3.30.360.10">
    <property type="entry name" value="Dihydrodipicolinate Reductase, domain 2"/>
    <property type="match status" value="1"/>
</dbReference>
<dbReference type="PANTHER" id="PTHR43377">
    <property type="entry name" value="BILIVERDIN REDUCTASE A"/>
    <property type="match status" value="1"/>
</dbReference>
<proteinExistence type="predicted"/>
<evidence type="ECO:0000259" key="2">
    <source>
        <dbReference type="Pfam" id="PF22725"/>
    </source>
</evidence>
<dbReference type="Pfam" id="PF01408">
    <property type="entry name" value="GFO_IDH_MocA"/>
    <property type="match status" value="1"/>
</dbReference>
<dbReference type="AlphaFoldDB" id="A0A927EDW1"/>
<dbReference type="PANTHER" id="PTHR43377:SF8">
    <property type="entry name" value="BLR3664 PROTEIN"/>
    <property type="match status" value="1"/>
</dbReference>
<dbReference type="GO" id="GO:0000166">
    <property type="term" value="F:nucleotide binding"/>
    <property type="evidence" value="ECO:0007669"/>
    <property type="project" value="InterPro"/>
</dbReference>
<dbReference type="EMBL" id="JACXWY010000008">
    <property type="protein sequence ID" value="MBD3846904.1"/>
    <property type="molecule type" value="Genomic_DNA"/>
</dbReference>
<comment type="caution">
    <text evidence="3">The sequence shown here is derived from an EMBL/GenBank/DDBJ whole genome shotgun (WGS) entry which is preliminary data.</text>
</comment>
<dbReference type="SUPFAM" id="SSF51735">
    <property type="entry name" value="NAD(P)-binding Rossmann-fold domains"/>
    <property type="match status" value="1"/>
</dbReference>
<dbReference type="Proteomes" id="UP000619295">
    <property type="component" value="Unassembled WGS sequence"/>
</dbReference>
<dbReference type="InterPro" id="IPR055170">
    <property type="entry name" value="GFO_IDH_MocA-like_dom"/>
</dbReference>
<keyword evidence="4" id="KW-1185">Reference proteome</keyword>